<feature type="domain" description="Secretion system C-terminal sorting" evidence="1">
    <location>
        <begin position="126"/>
        <end position="185"/>
    </location>
</feature>
<proteinExistence type="predicted"/>
<dbReference type="NCBIfam" id="TIGR04183">
    <property type="entry name" value="Por_Secre_tail"/>
    <property type="match status" value="1"/>
</dbReference>
<dbReference type="Pfam" id="PF18962">
    <property type="entry name" value="Por_Secre_tail"/>
    <property type="match status" value="1"/>
</dbReference>
<sequence length="192" mass="20456">MIVEGEELVTQQLVVASEPLETIIIIGDFVPVSISTRSQGSLEVRTAARVLANGDTAPQGVTLTVQAKPQAGYGLATLSVNGEDVTKRAAGGVYTFKLRGSAAIVASFKQSATPIAELLGEVLVRPNPFTDRLVLEGLGHAERLTLLNALGQPVYRKQLTGEENLELNLAHLPAGTYWLRVEGAGKGRTLKW</sequence>
<accession>A0A0Q4B5V5</accession>
<dbReference type="PATRIC" id="fig|1702214.3.peg.740"/>
<organism evidence="2 3">
    <name type="scientific">Candidatus [Bacteroides] periocalifornicus</name>
    <dbReference type="NCBI Taxonomy" id="1702214"/>
    <lineage>
        <taxon>Bacteria</taxon>
        <taxon>Pseudomonadati</taxon>
        <taxon>Bacteroidota</taxon>
    </lineage>
</organism>
<name>A0A0Q4B5V5_9BACT</name>
<dbReference type="Proteomes" id="UP000054172">
    <property type="component" value="Unassembled WGS sequence"/>
</dbReference>
<comment type="caution">
    <text evidence="2">The sequence shown here is derived from an EMBL/GenBank/DDBJ whole genome shotgun (WGS) entry which is preliminary data.</text>
</comment>
<protein>
    <recommendedName>
        <fullName evidence="1">Secretion system C-terminal sorting domain-containing protein</fullName>
    </recommendedName>
</protein>
<dbReference type="STRING" id="1702214.AL399_02745"/>
<evidence type="ECO:0000313" key="3">
    <source>
        <dbReference type="Proteomes" id="UP000054172"/>
    </source>
</evidence>
<evidence type="ECO:0000259" key="1">
    <source>
        <dbReference type="Pfam" id="PF18962"/>
    </source>
</evidence>
<reference evidence="2" key="1">
    <citation type="submission" date="2015-08" db="EMBL/GenBank/DDBJ databases">
        <title>Candidatus Bacteriodes Periocalifornicus.</title>
        <authorList>
            <person name="McLean J.S."/>
            <person name="Kelley S."/>
        </authorList>
    </citation>
    <scope>NUCLEOTIDE SEQUENCE [LARGE SCALE GENOMIC DNA]</scope>
    <source>
        <strain evidence="2">12B</strain>
    </source>
</reference>
<dbReference type="InterPro" id="IPR026444">
    <property type="entry name" value="Secre_tail"/>
</dbReference>
<evidence type="ECO:0000313" key="2">
    <source>
        <dbReference type="EMBL" id="KQM09301.1"/>
    </source>
</evidence>
<keyword evidence="3" id="KW-1185">Reference proteome</keyword>
<gene>
    <name evidence="2" type="ORF">AL399_02745</name>
</gene>
<dbReference type="EMBL" id="LIIK01000008">
    <property type="protein sequence ID" value="KQM09301.1"/>
    <property type="molecule type" value="Genomic_DNA"/>
</dbReference>
<dbReference type="AlphaFoldDB" id="A0A0Q4B5V5"/>